<dbReference type="EMBL" id="JALPRY010000001">
    <property type="protein sequence ID" value="MCK8778360.1"/>
    <property type="molecule type" value="Genomic_DNA"/>
</dbReference>
<organism evidence="1 2">
    <name type="scientific">Neorhizobium turbinariae</name>
    <dbReference type="NCBI Taxonomy" id="2937795"/>
    <lineage>
        <taxon>Bacteria</taxon>
        <taxon>Pseudomonadati</taxon>
        <taxon>Pseudomonadota</taxon>
        <taxon>Alphaproteobacteria</taxon>
        <taxon>Hyphomicrobiales</taxon>
        <taxon>Rhizobiaceae</taxon>
        <taxon>Rhizobium/Agrobacterium group</taxon>
        <taxon>Neorhizobium</taxon>
    </lineage>
</organism>
<comment type="caution">
    <text evidence="1">The sequence shown here is derived from an EMBL/GenBank/DDBJ whole genome shotgun (WGS) entry which is preliminary data.</text>
</comment>
<protein>
    <submittedName>
        <fullName evidence="1">Uncharacterized protein</fullName>
    </submittedName>
</protein>
<evidence type="ECO:0000313" key="1">
    <source>
        <dbReference type="EMBL" id="MCK8778360.1"/>
    </source>
</evidence>
<keyword evidence="2" id="KW-1185">Reference proteome</keyword>
<name>A0ABT0IKH2_9HYPH</name>
<reference evidence="1 2" key="1">
    <citation type="submission" date="2022-04" db="EMBL/GenBank/DDBJ databases">
        <title>Rhizobium coralii sp. nov., isolated from coral Turbinaria peltata.</title>
        <authorList>
            <person name="Sun H."/>
        </authorList>
    </citation>
    <scope>NUCLEOTIDE SEQUENCE [LARGE SCALE GENOMIC DNA]</scope>
    <source>
        <strain evidence="1 2">NTR19</strain>
    </source>
</reference>
<evidence type="ECO:0000313" key="2">
    <source>
        <dbReference type="Proteomes" id="UP001202827"/>
    </source>
</evidence>
<proteinExistence type="predicted"/>
<dbReference type="RefSeq" id="WP_248681257.1">
    <property type="nucleotide sequence ID" value="NZ_JALPRY010000001.1"/>
</dbReference>
<gene>
    <name evidence="1" type="ORF">M0654_00045</name>
</gene>
<sequence length="77" mass="8715">MRGAKAYHFPSLPFLPQSLWRPARSFVNRLLLRHVWSVPDLPKDLHGDVGLGEELPAGRMDAFCSARRGSAMRNLPF</sequence>
<dbReference type="Proteomes" id="UP001202827">
    <property type="component" value="Unassembled WGS sequence"/>
</dbReference>
<accession>A0ABT0IKH2</accession>